<feature type="region of interest" description="Disordered" evidence="1">
    <location>
        <begin position="155"/>
        <end position="203"/>
    </location>
</feature>
<dbReference type="AlphaFoldDB" id="A0A841PG73"/>
<evidence type="ECO:0000313" key="3">
    <source>
        <dbReference type="Proteomes" id="UP000556329"/>
    </source>
</evidence>
<organism evidence="2 3">
    <name type="scientific">Mesorhizobium sangaii</name>
    <dbReference type="NCBI Taxonomy" id="505389"/>
    <lineage>
        <taxon>Bacteria</taxon>
        <taxon>Pseudomonadati</taxon>
        <taxon>Pseudomonadota</taxon>
        <taxon>Alphaproteobacteria</taxon>
        <taxon>Hyphomicrobiales</taxon>
        <taxon>Phyllobacteriaceae</taxon>
        <taxon>Mesorhizobium</taxon>
    </lineage>
</organism>
<evidence type="ECO:0000256" key="1">
    <source>
        <dbReference type="SAM" id="MobiDB-lite"/>
    </source>
</evidence>
<feature type="compositionally biased region" description="Basic and acidic residues" evidence="1">
    <location>
        <begin position="191"/>
        <end position="203"/>
    </location>
</feature>
<evidence type="ECO:0000313" key="2">
    <source>
        <dbReference type="EMBL" id="MBB6414187.1"/>
    </source>
</evidence>
<dbReference type="EMBL" id="JACHEF010000015">
    <property type="protein sequence ID" value="MBB6414187.1"/>
    <property type="molecule type" value="Genomic_DNA"/>
</dbReference>
<comment type="caution">
    <text evidence="2">The sequence shown here is derived from an EMBL/GenBank/DDBJ whole genome shotgun (WGS) entry which is preliminary data.</text>
</comment>
<protein>
    <submittedName>
        <fullName evidence="2">Uncharacterized protein</fullName>
    </submittedName>
</protein>
<name>A0A841PG73_9HYPH</name>
<gene>
    <name evidence="2" type="ORF">HNQ71_006896</name>
</gene>
<dbReference type="Proteomes" id="UP000556329">
    <property type="component" value="Unassembled WGS sequence"/>
</dbReference>
<keyword evidence="3" id="KW-1185">Reference proteome</keyword>
<sequence>MFSAAVRFRTGIIRASRRFRAADQWPLGAFPGGDDCTIDRLRTRTARGIPTPIRRHSAALQHAGILLRRHAHGHSCHLGRPRSVGGHRRLHCRLLVVLVRSRGLLFCSLQGPFPCGWLVDLWADLARPKPSPPAFFPAACGGFLAPLRFKKAARSGPSLPLRPGRVQAGRTRPSRSAIAGEWSPATAKRRLPNDRDRLRQQAG</sequence>
<reference evidence="2 3" key="1">
    <citation type="submission" date="2020-08" db="EMBL/GenBank/DDBJ databases">
        <title>Genomic Encyclopedia of Type Strains, Phase IV (KMG-IV): sequencing the most valuable type-strain genomes for metagenomic binning, comparative biology and taxonomic classification.</title>
        <authorList>
            <person name="Goeker M."/>
        </authorList>
    </citation>
    <scope>NUCLEOTIDE SEQUENCE [LARGE SCALE GENOMIC DNA]</scope>
    <source>
        <strain evidence="2 3">DSM 100039</strain>
    </source>
</reference>
<proteinExistence type="predicted"/>
<accession>A0A841PG73</accession>